<keyword evidence="2" id="KW-1185">Reference proteome</keyword>
<accession>A0ACC3MZL7</accession>
<evidence type="ECO:0000313" key="2">
    <source>
        <dbReference type="Proteomes" id="UP001281147"/>
    </source>
</evidence>
<protein>
    <submittedName>
        <fullName evidence="1">Uncharacterized protein</fullName>
    </submittedName>
</protein>
<dbReference type="EMBL" id="JAUTXU010000113">
    <property type="protein sequence ID" value="KAK3707129.1"/>
    <property type="molecule type" value="Genomic_DNA"/>
</dbReference>
<comment type="caution">
    <text evidence="1">The sequence shown here is derived from an EMBL/GenBank/DDBJ whole genome shotgun (WGS) entry which is preliminary data.</text>
</comment>
<organism evidence="1 2">
    <name type="scientific">Vermiconidia calcicola</name>
    <dbReference type="NCBI Taxonomy" id="1690605"/>
    <lineage>
        <taxon>Eukaryota</taxon>
        <taxon>Fungi</taxon>
        <taxon>Dikarya</taxon>
        <taxon>Ascomycota</taxon>
        <taxon>Pezizomycotina</taxon>
        <taxon>Dothideomycetes</taxon>
        <taxon>Dothideomycetidae</taxon>
        <taxon>Mycosphaerellales</taxon>
        <taxon>Extremaceae</taxon>
        <taxon>Vermiconidia</taxon>
    </lineage>
</organism>
<proteinExistence type="predicted"/>
<sequence length="114" mass="12565">MHRKERVERLKDDEDAVHDHLDELQAQRRAEYAIHDLEGAEDDPAGKKVFVTGTDNAWFGSGPTDKMLVISRATAATTTLSPVAHALTRNQQPRTALAALPHSTSRVTLARVNV</sequence>
<dbReference type="Proteomes" id="UP001281147">
    <property type="component" value="Unassembled WGS sequence"/>
</dbReference>
<reference evidence="1" key="1">
    <citation type="submission" date="2023-07" db="EMBL/GenBank/DDBJ databases">
        <title>Black Yeasts Isolated from many extreme environments.</title>
        <authorList>
            <person name="Coleine C."/>
            <person name="Stajich J.E."/>
            <person name="Selbmann L."/>
        </authorList>
    </citation>
    <scope>NUCLEOTIDE SEQUENCE</scope>
    <source>
        <strain evidence="1">CCFEE 5714</strain>
    </source>
</reference>
<name>A0ACC3MZL7_9PEZI</name>
<evidence type="ECO:0000313" key="1">
    <source>
        <dbReference type="EMBL" id="KAK3707129.1"/>
    </source>
</evidence>
<gene>
    <name evidence="1" type="ORF">LTR37_012298</name>
</gene>